<organism evidence="2 3">
    <name type="scientific">Ventrimonas faecis</name>
    <dbReference type="NCBI Taxonomy" id="3133170"/>
    <lineage>
        <taxon>Bacteria</taxon>
        <taxon>Bacillati</taxon>
        <taxon>Bacillota</taxon>
        <taxon>Clostridia</taxon>
        <taxon>Lachnospirales</taxon>
        <taxon>Lachnospiraceae</taxon>
        <taxon>Ventrimonas</taxon>
    </lineage>
</organism>
<dbReference type="EMBL" id="JBBMFJ010000009">
    <property type="protein sequence ID" value="MEQ2562769.1"/>
    <property type="molecule type" value="Genomic_DNA"/>
</dbReference>
<gene>
    <name evidence="2" type="ORF">WMO41_06290</name>
</gene>
<accession>A0ABV1HKX8</accession>
<sequence length="248" mass="28890">MVQNYTVWVENNAYPVVVSDEREALLAAKAVGRVFVALYTENPEQETLWDAEYLAAPDAICPEYLERIVRRHIGLPWIIAETDRLIIREFTLDDIAQMPEEPDVWYTEEERTADRVFYDKDKLESYIKSQYRFYEYGIWAVVRKADDVIVGKAGVTNLEESEHGEFGNKTIPTEESAEYLELGYHIFRPYRRQGYAEEACRAILNYAKEELACPVCARVAKENTASIQLLEKLKLPYFTIDCKRKTYL</sequence>
<dbReference type="Proteomes" id="UP001437460">
    <property type="component" value="Unassembled WGS sequence"/>
</dbReference>
<dbReference type="SUPFAM" id="SSF55729">
    <property type="entry name" value="Acyl-CoA N-acyltransferases (Nat)"/>
    <property type="match status" value="1"/>
</dbReference>
<dbReference type="PANTHER" id="PTHR43792">
    <property type="entry name" value="GNAT FAMILY, PUTATIVE (AFU_ORTHOLOGUE AFUA_3G00765)-RELATED-RELATED"/>
    <property type="match status" value="1"/>
</dbReference>
<dbReference type="PROSITE" id="PS51186">
    <property type="entry name" value="GNAT"/>
    <property type="match status" value="1"/>
</dbReference>
<evidence type="ECO:0000259" key="1">
    <source>
        <dbReference type="PROSITE" id="PS51186"/>
    </source>
</evidence>
<dbReference type="InterPro" id="IPR000182">
    <property type="entry name" value="GNAT_dom"/>
</dbReference>
<feature type="domain" description="N-acetyltransferase" evidence="1">
    <location>
        <begin position="85"/>
        <end position="248"/>
    </location>
</feature>
<dbReference type="InterPro" id="IPR051531">
    <property type="entry name" value="N-acetyltransferase"/>
</dbReference>
<dbReference type="InterPro" id="IPR016181">
    <property type="entry name" value="Acyl_CoA_acyltransferase"/>
</dbReference>
<dbReference type="PANTHER" id="PTHR43792:SF1">
    <property type="entry name" value="N-ACETYLTRANSFERASE DOMAIN-CONTAINING PROTEIN"/>
    <property type="match status" value="1"/>
</dbReference>
<keyword evidence="3" id="KW-1185">Reference proteome</keyword>
<protein>
    <submittedName>
        <fullName evidence="2">GNAT family N-acetyltransferase</fullName>
    </submittedName>
</protein>
<reference evidence="2 3" key="1">
    <citation type="submission" date="2024-03" db="EMBL/GenBank/DDBJ databases">
        <title>Human intestinal bacterial collection.</title>
        <authorList>
            <person name="Pauvert C."/>
            <person name="Hitch T.C.A."/>
            <person name="Clavel T."/>
        </authorList>
    </citation>
    <scope>NUCLEOTIDE SEQUENCE [LARGE SCALE GENOMIC DNA]</scope>
    <source>
        <strain evidence="2 3">CLA-AP-H27</strain>
    </source>
</reference>
<comment type="caution">
    <text evidence="2">The sequence shown here is derived from an EMBL/GenBank/DDBJ whole genome shotgun (WGS) entry which is preliminary data.</text>
</comment>
<evidence type="ECO:0000313" key="3">
    <source>
        <dbReference type="Proteomes" id="UP001437460"/>
    </source>
</evidence>
<name>A0ABV1HKX8_9FIRM</name>
<dbReference type="Gene3D" id="3.40.630.30">
    <property type="match status" value="1"/>
</dbReference>
<evidence type="ECO:0000313" key="2">
    <source>
        <dbReference type="EMBL" id="MEQ2562769.1"/>
    </source>
</evidence>
<dbReference type="Pfam" id="PF13302">
    <property type="entry name" value="Acetyltransf_3"/>
    <property type="match status" value="1"/>
</dbReference>
<dbReference type="RefSeq" id="WP_349229004.1">
    <property type="nucleotide sequence ID" value="NZ_JBBMFJ010000009.1"/>
</dbReference>
<proteinExistence type="predicted"/>